<gene>
    <name evidence="2" type="ORF">EP47_06395</name>
</gene>
<accession>A0A0A2SVW5</accession>
<dbReference type="InterPro" id="IPR004218">
    <property type="entry name" value="GSHS_ATP-bd"/>
</dbReference>
<name>A0A0A2SVW5_9GAMM</name>
<evidence type="ECO:0000313" key="2">
    <source>
        <dbReference type="EMBL" id="KGP63584.1"/>
    </source>
</evidence>
<dbReference type="GO" id="GO:0005524">
    <property type="term" value="F:ATP binding"/>
    <property type="evidence" value="ECO:0007669"/>
    <property type="project" value="InterPro"/>
</dbReference>
<dbReference type="Pfam" id="PF02955">
    <property type="entry name" value="GSH-S_ATP"/>
    <property type="match status" value="1"/>
</dbReference>
<evidence type="ECO:0000259" key="1">
    <source>
        <dbReference type="Pfam" id="PF02955"/>
    </source>
</evidence>
<dbReference type="RefSeq" id="WP_035888352.1">
    <property type="nucleotide sequence ID" value="NZ_JNCF01000013.1"/>
</dbReference>
<feature type="domain" description="Prokaryotic glutathione synthetase ATP-binding" evidence="1">
    <location>
        <begin position="130"/>
        <end position="250"/>
    </location>
</feature>
<keyword evidence="3" id="KW-1185">Reference proteome</keyword>
<dbReference type="AlphaFoldDB" id="A0A0A2SVW5"/>
<dbReference type="OrthoDB" id="3373978at2"/>
<dbReference type="GO" id="GO:0004363">
    <property type="term" value="F:glutathione synthase activity"/>
    <property type="evidence" value="ECO:0007669"/>
    <property type="project" value="InterPro"/>
</dbReference>
<dbReference type="PANTHER" id="PTHR39217:SF1">
    <property type="entry name" value="GLUTATHIONE SYNTHETASE"/>
    <property type="match status" value="1"/>
</dbReference>
<evidence type="ECO:0000313" key="3">
    <source>
        <dbReference type="Proteomes" id="UP000054422"/>
    </source>
</evidence>
<protein>
    <recommendedName>
        <fullName evidence="1">Prokaryotic glutathione synthetase ATP-binding domain-containing protein</fullName>
    </recommendedName>
</protein>
<dbReference type="PANTHER" id="PTHR39217">
    <property type="match status" value="1"/>
</dbReference>
<dbReference type="EMBL" id="JNCF01000013">
    <property type="protein sequence ID" value="KGP63584.1"/>
    <property type="molecule type" value="Genomic_DNA"/>
</dbReference>
<dbReference type="SUPFAM" id="SSF56059">
    <property type="entry name" value="Glutathione synthetase ATP-binding domain-like"/>
    <property type="match status" value="1"/>
</dbReference>
<dbReference type="InterPro" id="IPR053191">
    <property type="entry name" value="DcsG_Biosynth_Enzyme"/>
</dbReference>
<organism evidence="2 3">
    <name type="scientific">Legionella norrlandica</name>
    <dbReference type="NCBI Taxonomy" id="1498499"/>
    <lineage>
        <taxon>Bacteria</taxon>
        <taxon>Pseudomonadati</taxon>
        <taxon>Pseudomonadota</taxon>
        <taxon>Gammaproteobacteria</taxon>
        <taxon>Legionellales</taxon>
        <taxon>Legionellaceae</taxon>
        <taxon>Legionella</taxon>
    </lineage>
</organism>
<proteinExistence type="predicted"/>
<dbReference type="STRING" id="1498499.EP47_06395"/>
<dbReference type="Gene3D" id="3.30.470.20">
    <property type="entry name" value="ATP-grasp fold, B domain"/>
    <property type="match status" value="1"/>
</dbReference>
<dbReference type="Proteomes" id="UP000054422">
    <property type="component" value="Unassembled WGS sequence"/>
</dbReference>
<comment type="caution">
    <text evidence="2">The sequence shown here is derived from an EMBL/GenBank/DDBJ whole genome shotgun (WGS) entry which is preliminary data.</text>
</comment>
<reference evidence="2 3" key="1">
    <citation type="submission" date="2014-05" db="EMBL/GenBank/DDBJ databases">
        <authorList>
            <person name="Rizzardi K."/>
            <person name="Winiecka-Krusnell J."/>
            <person name="Ramliden M."/>
            <person name="Alm E."/>
            <person name="Andersson S."/>
            <person name="Byfors S."/>
        </authorList>
    </citation>
    <scope>NUCLEOTIDE SEQUENCE [LARGE SCALE GENOMIC DNA]</scope>
    <source>
        <strain evidence="2 3">LEGN</strain>
    </source>
</reference>
<sequence>MSAIKYDVVLLTQRDFFAPQDTTPYIQNVLLEDQLLIKALEQKGLKITRTHWDNQQYNWSEARFALFRATWDYFHRFDEFCLWLKRCSKIINFINPLSVIQWNIDKHYLSDLQQKGINIPPTLFLSQGELRSLRQVMEQNKWKKAILKPAIAGGARHTYLFDQNSVDHYQDVFQELINSGSMLLQEFQENIVKGEVSFMMFGGKYSHSILKKAKPGDFRVQDDFGGTVHPYEASQEEREFVENVITQCNELPVYARVDVMQDNNNKLCLGELEMIEPELWFRENSHAANAMAEAVYEYIRKIST</sequence>